<feature type="transmembrane region" description="Helical" evidence="10">
    <location>
        <begin position="199"/>
        <end position="218"/>
    </location>
</feature>
<evidence type="ECO:0000256" key="2">
    <source>
        <dbReference type="ARBA" id="ARBA00022448"/>
    </source>
</evidence>
<dbReference type="Proteomes" id="UP000609531">
    <property type="component" value="Unassembled WGS sequence"/>
</dbReference>
<feature type="transmembrane region" description="Helical" evidence="10">
    <location>
        <begin position="78"/>
        <end position="97"/>
    </location>
</feature>
<dbReference type="InterPro" id="IPR043428">
    <property type="entry name" value="LivM-like"/>
</dbReference>
<dbReference type="GO" id="GO:0005886">
    <property type="term" value="C:plasma membrane"/>
    <property type="evidence" value="ECO:0007669"/>
    <property type="project" value="UniProtKB-SubCell"/>
</dbReference>
<sequence>MSARSSAASPSPSSPPSSCASRRKGFRVPDAALTGGAPVARRRRGLVLLVLALVAAAVMLAAPAVLDRFSLNVLTRAMIFAILAITVDLLWGFAGILTFGQAAFFGVGAYATAMILTHVGDSAPYVALGLVAAVILPMVVGAMVGWLTFYPGSSAFYATIISLVVPIVVTQVIYSGGTFTGSSSGLVGYWGMPLSLEGYFRLAGVVLVAVAFAALVFVRSDAGRLLTAIRNNETRCAYLGINTQRIKILLTVVLAGVTGLAGFLYANASGMVAPENAGFVFGTELVVWTALGGRGTIVGPVLGAVGIGYLSAELSGDLPFLWQLLIGTLFVLVIIVLPNGLAALVAPLKAWRKPPPPPTLVALPVTVPRRTGTAPLLAMEKVEKSYGSQKVLADITLTVAPGELVSLVGPNGAGKTTLMRCMTDGAAASGGTVRINGTAIAGMLPDAIVARGIGRKFQVASVFEDLTVAECLRMARACHETPSLVAAAETLALPASAIDILRLTGLDRMLASPVSLLSHGQKQSLELAMVVSLEPELILLDEPTAGLTKTERSTIGTVLKTLTAERGMAAILVEHDLDFVREISSRIVVLHQGRLVVDGTVEEAVNADIVKRIYSGGGHE</sequence>
<dbReference type="PROSITE" id="PS50893">
    <property type="entry name" value="ABC_TRANSPORTER_2"/>
    <property type="match status" value="1"/>
</dbReference>
<name>A0A934IID1_9HYPH</name>
<keyword evidence="8 10" id="KW-0472">Membrane</keyword>
<dbReference type="PANTHER" id="PTHR45772">
    <property type="entry name" value="CONSERVED COMPONENT OF ABC TRANSPORTER FOR NATURAL AMINO ACIDS-RELATED"/>
    <property type="match status" value="1"/>
</dbReference>
<evidence type="ECO:0000256" key="5">
    <source>
        <dbReference type="ARBA" id="ARBA00022741"/>
    </source>
</evidence>
<feature type="region of interest" description="Disordered" evidence="9">
    <location>
        <begin position="1"/>
        <end position="23"/>
    </location>
</feature>
<evidence type="ECO:0000256" key="1">
    <source>
        <dbReference type="ARBA" id="ARBA00004651"/>
    </source>
</evidence>
<evidence type="ECO:0000256" key="3">
    <source>
        <dbReference type="ARBA" id="ARBA00022475"/>
    </source>
</evidence>
<comment type="subcellular location">
    <subcellularLocation>
        <location evidence="1">Cell membrane</location>
        <topology evidence="1">Multi-pass membrane protein</topology>
    </subcellularLocation>
</comment>
<dbReference type="SMART" id="SM00382">
    <property type="entry name" value="AAA"/>
    <property type="match status" value="1"/>
</dbReference>
<dbReference type="InterPro" id="IPR027417">
    <property type="entry name" value="P-loop_NTPase"/>
</dbReference>
<dbReference type="GO" id="GO:0016887">
    <property type="term" value="F:ATP hydrolysis activity"/>
    <property type="evidence" value="ECO:0007669"/>
    <property type="project" value="InterPro"/>
</dbReference>
<protein>
    <submittedName>
        <fullName evidence="12">ATP-binding cassette domain-containing protein</fullName>
    </submittedName>
</protein>
<evidence type="ECO:0000256" key="9">
    <source>
        <dbReference type="SAM" id="MobiDB-lite"/>
    </source>
</evidence>
<evidence type="ECO:0000313" key="13">
    <source>
        <dbReference type="Proteomes" id="UP000609531"/>
    </source>
</evidence>
<dbReference type="InterPro" id="IPR003439">
    <property type="entry name" value="ABC_transporter-like_ATP-bd"/>
</dbReference>
<dbReference type="SUPFAM" id="SSF52540">
    <property type="entry name" value="P-loop containing nucleoside triphosphate hydrolases"/>
    <property type="match status" value="1"/>
</dbReference>
<feature type="transmembrane region" description="Helical" evidence="10">
    <location>
        <begin position="46"/>
        <end position="66"/>
    </location>
</feature>
<accession>A0A934IID1</accession>
<feature type="transmembrane region" description="Helical" evidence="10">
    <location>
        <begin position="320"/>
        <end position="346"/>
    </location>
</feature>
<keyword evidence="6 12" id="KW-0067">ATP-binding</keyword>
<evidence type="ECO:0000256" key="7">
    <source>
        <dbReference type="ARBA" id="ARBA00022989"/>
    </source>
</evidence>
<comment type="caution">
    <text evidence="12">The sequence shown here is derived from an EMBL/GenBank/DDBJ whole genome shotgun (WGS) entry which is preliminary data.</text>
</comment>
<evidence type="ECO:0000313" key="12">
    <source>
        <dbReference type="EMBL" id="MBJ3777033.1"/>
    </source>
</evidence>
<dbReference type="InterPro" id="IPR003593">
    <property type="entry name" value="AAA+_ATPase"/>
</dbReference>
<evidence type="ECO:0000256" key="4">
    <source>
        <dbReference type="ARBA" id="ARBA00022692"/>
    </source>
</evidence>
<gene>
    <name evidence="12" type="ORF">JCR33_15100</name>
</gene>
<feature type="compositionally biased region" description="Low complexity" evidence="9">
    <location>
        <begin position="1"/>
        <end position="20"/>
    </location>
</feature>
<keyword evidence="2" id="KW-0813">Transport</keyword>
<feature type="transmembrane region" description="Helical" evidence="10">
    <location>
        <begin position="156"/>
        <end position="179"/>
    </location>
</feature>
<dbReference type="InterPro" id="IPR051120">
    <property type="entry name" value="ABC_AA/LPS_Transport"/>
</dbReference>
<organism evidence="12 13">
    <name type="scientific">Acuticoccus mangrovi</name>
    <dbReference type="NCBI Taxonomy" id="2796142"/>
    <lineage>
        <taxon>Bacteria</taxon>
        <taxon>Pseudomonadati</taxon>
        <taxon>Pseudomonadota</taxon>
        <taxon>Alphaproteobacteria</taxon>
        <taxon>Hyphomicrobiales</taxon>
        <taxon>Amorphaceae</taxon>
        <taxon>Acuticoccus</taxon>
    </lineage>
</organism>
<dbReference type="GO" id="GO:0015658">
    <property type="term" value="F:branched-chain amino acid transmembrane transporter activity"/>
    <property type="evidence" value="ECO:0007669"/>
    <property type="project" value="InterPro"/>
</dbReference>
<dbReference type="AlphaFoldDB" id="A0A934IID1"/>
<dbReference type="Pfam" id="PF02653">
    <property type="entry name" value="BPD_transp_2"/>
    <property type="match status" value="1"/>
</dbReference>
<dbReference type="Gene3D" id="3.40.50.300">
    <property type="entry name" value="P-loop containing nucleotide triphosphate hydrolases"/>
    <property type="match status" value="1"/>
</dbReference>
<keyword evidence="5" id="KW-0547">Nucleotide-binding</keyword>
<feature type="transmembrane region" description="Helical" evidence="10">
    <location>
        <begin position="248"/>
        <end position="266"/>
    </location>
</feature>
<feature type="transmembrane region" description="Helical" evidence="10">
    <location>
        <begin position="125"/>
        <end position="149"/>
    </location>
</feature>
<feature type="transmembrane region" description="Helical" evidence="10">
    <location>
        <begin position="102"/>
        <end position="119"/>
    </location>
</feature>
<evidence type="ECO:0000256" key="8">
    <source>
        <dbReference type="ARBA" id="ARBA00023136"/>
    </source>
</evidence>
<evidence type="ECO:0000256" key="6">
    <source>
        <dbReference type="ARBA" id="ARBA00022840"/>
    </source>
</evidence>
<evidence type="ECO:0000259" key="11">
    <source>
        <dbReference type="PROSITE" id="PS50893"/>
    </source>
</evidence>
<evidence type="ECO:0000256" key="10">
    <source>
        <dbReference type="SAM" id="Phobius"/>
    </source>
</evidence>
<dbReference type="Pfam" id="PF00005">
    <property type="entry name" value="ABC_tran"/>
    <property type="match status" value="1"/>
</dbReference>
<reference evidence="12" key="1">
    <citation type="submission" date="2020-12" db="EMBL/GenBank/DDBJ databases">
        <title>Bacterial taxonomy.</title>
        <authorList>
            <person name="Pan X."/>
        </authorList>
    </citation>
    <scope>NUCLEOTIDE SEQUENCE</scope>
    <source>
        <strain evidence="12">B2012</strain>
    </source>
</reference>
<dbReference type="CDD" id="cd06581">
    <property type="entry name" value="TM_PBP1_LivM_like"/>
    <property type="match status" value="1"/>
</dbReference>
<dbReference type="EMBL" id="JAEKJA010000012">
    <property type="protein sequence ID" value="MBJ3777033.1"/>
    <property type="molecule type" value="Genomic_DNA"/>
</dbReference>
<dbReference type="GO" id="GO:0005524">
    <property type="term" value="F:ATP binding"/>
    <property type="evidence" value="ECO:0007669"/>
    <property type="project" value="UniProtKB-KW"/>
</dbReference>
<keyword evidence="3" id="KW-1003">Cell membrane</keyword>
<keyword evidence="4 10" id="KW-0812">Transmembrane</keyword>
<feature type="domain" description="ABC transporter" evidence="11">
    <location>
        <begin position="377"/>
        <end position="617"/>
    </location>
</feature>
<keyword evidence="13" id="KW-1185">Reference proteome</keyword>
<dbReference type="InterPro" id="IPR001851">
    <property type="entry name" value="ABC_transp_permease"/>
</dbReference>
<proteinExistence type="predicted"/>
<keyword evidence="7 10" id="KW-1133">Transmembrane helix</keyword>